<sequence>MLDSSLLATVAMVVREGSFERAARALHLTPSAVSQRIRLIEERVGTVLVVRGQPCTATEAGARLCRHADTVALLEDGLRRDLPALAADDASGTYATLRIAVNADSLGTWFVAAIADFAKDHNPLIDLQVDDQDKTSDWLRRGHVLAAVTSLATPVQGCRSRKLGLLRYCATASPAFVRRWFSRGVSAEALALAPSLVFDRNDRLQEQWVKRLLRRDLALPVHRLPSTQAFVDASLAGIGWGLNPLALVQAHLQSGRLVELVPERRLDVPLYWQQARIPLPELDALWRSVSKVAQQALHH</sequence>
<dbReference type="Pfam" id="PF00126">
    <property type="entry name" value="HTH_1"/>
    <property type="match status" value="1"/>
</dbReference>
<keyword evidence="7" id="KW-1185">Reference proteome</keyword>
<dbReference type="RefSeq" id="WP_117175708.1">
    <property type="nucleotide sequence ID" value="NZ_QFZK01000003.1"/>
</dbReference>
<evidence type="ECO:0000313" key="7">
    <source>
        <dbReference type="Proteomes" id="UP000260665"/>
    </source>
</evidence>
<evidence type="ECO:0000256" key="4">
    <source>
        <dbReference type="ARBA" id="ARBA00023163"/>
    </source>
</evidence>
<accession>A0A3E1RGJ3</accession>
<dbReference type="PANTHER" id="PTHR30579">
    <property type="entry name" value="TRANSCRIPTIONAL REGULATOR"/>
    <property type="match status" value="1"/>
</dbReference>
<gene>
    <name evidence="6" type="ORF">DIC66_07670</name>
</gene>
<dbReference type="PROSITE" id="PS50931">
    <property type="entry name" value="HTH_LYSR"/>
    <property type="match status" value="1"/>
</dbReference>
<dbReference type="SUPFAM" id="SSF53850">
    <property type="entry name" value="Periplasmic binding protein-like II"/>
    <property type="match status" value="1"/>
</dbReference>
<dbReference type="GO" id="GO:0003677">
    <property type="term" value="F:DNA binding"/>
    <property type="evidence" value="ECO:0007669"/>
    <property type="project" value="UniProtKB-KW"/>
</dbReference>
<dbReference type="GO" id="GO:0003700">
    <property type="term" value="F:DNA-binding transcription factor activity"/>
    <property type="evidence" value="ECO:0007669"/>
    <property type="project" value="InterPro"/>
</dbReference>
<evidence type="ECO:0000259" key="5">
    <source>
        <dbReference type="PROSITE" id="PS50931"/>
    </source>
</evidence>
<dbReference type="NCBIfam" id="TIGR03298">
    <property type="entry name" value="argP"/>
    <property type="match status" value="1"/>
</dbReference>
<evidence type="ECO:0000256" key="1">
    <source>
        <dbReference type="ARBA" id="ARBA00009437"/>
    </source>
</evidence>
<dbReference type="InterPro" id="IPR036388">
    <property type="entry name" value="WH-like_DNA-bd_sf"/>
</dbReference>
<comment type="similarity">
    <text evidence="1">Belongs to the LysR transcriptional regulatory family.</text>
</comment>
<dbReference type="InterPro" id="IPR036390">
    <property type="entry name" value="WH_DNA-bd_sf"/>
</dbReference>
<reference evidence="6 7" key="1">
    <citation type="submission" date="2018-05" db="EMBL/GenBank/DDBJ databases">
        <title>Rhodoferax soyangensis sp.nov., isolated from an oligotrophic freshwater lake.</title>
        <authorList>
            <person name="Park M."/>
        </authorList>
    </citation>
    <scope>NUCLEOTIDE SEQUENCE [LARGE SCALE GENOMIC DNA]</scope>
    <source>
        <strain evidence="6 7">IMCC26218</strain>
    </source>
</reference>
<dbReference type="Proteomes" id="UP000260665">
    <property type="component" value="Unassembled WGS sequence"/>
</dbReference>
<dbReference type="SUPFAM" id="SSF46785">
    <property type="entry name" value="Winged helix' DNA-binding domain"/>
    <property type="match status" value="1"/>
</dbReference>
<dbReference type="EMBL" id="QFZK01000003">
    <property type="protein sequence ID" value="RFO97720.1"/>
    <property type="molecule type" value="Genomic_DNA"/>
</dbReference>
<evidence type="ECO:0000256" key="2">
    <source>
        <dbReference type="ARBA" id="ARBA00023015"/>
    </source>
</evidence>
<name>A0A3E1RGJ3_9BURK</name>
<proteinExistence type="inferred from homology"/>
<evidence type="ECO:0000256" key="3">
    <source>
        <dbReference type="ARBA" id="ARBA00023125"/>
    </source>
</evidence>
<comment type="caution">
    <text evidence="6">The sequence shown here is derived from an EMBL/GenBank/DDBJ whole genome shotgun (WGS) entry which is preliminary data.</text>
</comment>
<feature type="domain" description="HTH lysR-type" evidence="5">
    <location>
        <begin position="2"/>
        <end position="58"/>
    </location>
</feature>
<dbReference type="NCBIfam" id="NF002964">
    <property type="entry name" value="PRK03635.1"/>
    <property type="match status" value="1"/>
</dbReference>
<dbReference type="InterPro" id="IPR000847">
    <property type="entry name" value="LysR_HTH_N"/>
</dbReference>
<dbReference type="Gene3D" id="3.40.190.290">
    <property type="match status" value="1"/>
</dbReference>
<dbReference type="Pfam" id="PF03466">
    <property type="entry name" value="LysR_substrate"/>
    <property type="match status" value="1"/>
</dbReference>
<dbReference type="OrthoDB" id="3252676at2"/>
<keyword evidence="4" id="KW-0804">Transcription</keyword>
<dbReference type="InterPro" id="IPR005119">
    <property type="entry name" value="LysR_subst-bd"/>
</dbReference>
<dbReference type="InterPro" id="IPR050176">
    <property type="entry name" value="LTTR"/>
</dbReference>
<dbReference type="PANTHER" id="PTHR30579:SF2">
    <property type="entry name" value="HTH-TYPE TRANSCRIPTIONAL REGULATOR ARGP"/>
    <property type="match status" value="1"/>
</dbReference>
<keyword evidence="2" id="KW-0805">Transcription regulation</keyword>
<dbReference type="InterPro" id="IPR017685">
    <property type="entry name" value="ArgP"/>
</dbReference>
<dbReference type="AlphaFoldDB" id="A0A3E1RGJ3"/>
<dbReference type="NCBIfam" id="NF009888">
    <property type="entry name" value="PRK13348.1"/>
    <property type="match status" value="1"/>
</dbReference>
<evidence type="ECO:0000313" key="6">
    <source>
        <dbReference type="EMBL" id="RFO97720.1"/>
    </source>
</evidence>
<dbReference type="Gene3D" id="1.10.10.10">
    <property type="entry name" value="Winged helix-like DNA-binding domain superfamily/Winged helix DNA-binding domain"/>
    <property type="match status" value="1"/>
</dbReference>
<organism evidence="6 7">
    <name type="scientific">Rhodoferax lacus</name>
    <dbReference type="NCBI Taxonomy" id="2184758"/>
    <lineage>
        <taxon>Bacteria</taxon>
        <taxon>Pseudomonadati</taxon>
        <taxon>Pseudomonadota</taxon>
        <taxon>Betaproteobacteria</taxon>
        <taxon>Burkholderiales</taxon>
        <taxon>Comamonadaceae</taxon>
        <taxon>Rhodoferax</taxon>
    </lineage>
</organism>
<protein>
    <submittedName>
        <fullName evidence="6">ArgP/LysG family DNA-binding transcriptional regulator</fullName>
    </submittedName>
</protein>
<keyword evidence="3 6" id="KW-0238">DNA-binding</keyword>